<dbReference type="Pfam" id="PF04203">
    <property type="entry name" value="Sortase"/>
    <property type="match status" value="1"/>
</dbReference>
<dbReference type="RefSeq" id="WP_166533263.1">
    <property type="nucleotide sequence ID" value="NZ_VNHW01000006.1"/>
</dbReference>
<dbReference type="SUPFAM" id="SSF63817">
    <property type="entry name" value="Sortase"/>
    <property type="match status" value="1"/>
</dbReference>
<feature type="signal peptide" evidence="3">
    <location>
        <begin position="1"/>
        <end position="32"/>
    </location>
</feature>
<evidence type="ECO:0000256" key="3">
    <source>
        <dbReference type="SAM" id="SignalP"/>
    </source>
</evidence>
<name>A0A5S5CV78_9ACTN</name>
<gene>
    <name evidence="4" type="ORF">BD833_106214</name>
</gene>
<dbReference type="InterPro" id="IPR023365">
    <property type="entry name" value="Sortase_dom-sf"/>
</dbReference>
<dbReference type="InterPro" id="IPR005754">
    <property type="entry name" value="Sortase"/>
</dbReference>
<dbReference type="InterPro" id="IPR042001">
    <property type="entry name" value="Sortase_F"/>
</dbReference>
<sequence length="224" mass="22925">MRGLTRPGRRSAVTAIAALGVAGATLIAVGLADGDQPAAATGSADPVAAATAAPPHDEPPQPTLPPEGTVLPTPHSDVHVTVPALGMDLPVLPVTPRRGAIDPPTLTAAYWIEPYGDPVGAAAESDNTLYLAAHSTGTGKYGFDPLMAPEGRGSTLAAGDVVEVSTPEGTVRYTVERTERYAKGELPGATEVWEASPGRLVLITCFQRGGGRNSTENLVVFAES</sequence>
<feature type="compositionally biased region" description="Low complexity" evidence="2">
    <location>
        <begin position="37"/>
        <end position="54"/>
    </location>
</feature>
<dbReference type="GO" id="GO:0016787">
    <property type="term" value="F:hydrolase activity"/>
    <property type="evidence" value="ECO:0007669"/>
    <property type="project" value="UniProtKB-KW"/>
</dbReference>
<organism evidence="4 5">
    <name type="scientific">Blastococcus xanthinilyticus</name>
    <dbReference type="NCBI Taxonomy" id="1564164"/>
    <lineage>
        <taxon>Bacteria</taxon>
        <taxon>Bacillati</taxon>
        <taxon>Actinomycetota</taxon>
        <taxon>Actinomycetes</taxon>
        <taxon>Geodermatophilales</taxon>
        <taxon>Geodermatophilaceae</taxon>
        <taxon>Blastococcus</taxon>
    </lineage>
</organism>
<keyword evidence="5" id="KW-1185">Reference proteome</keyword>
<feature type="region of interest" description="Disordered" evidence="2">
    <location>
        <begin position="36"/>
        <end position="74"/>
    </location>
</feature>
<dbReference type="AlphaFoldDB" id="A0A5S5CV78"/>
<dbReference type="Gene3D" id="2.40.260.10">
    <property type="entry name" value="Sortase"/>
    <property type="match status" value="1"/>
</dbReference>
<accession>A0A5S5CV78</accession>
<dbReference type="CDD" id="cd05829">
    <property type="entry name" value="Sortase_F"/>
    <property type="match status" value="1"/>
</dbReference>
<keyword evidence="1" id="KW-0378">Hydrolase</keyword>
<evidence type="ECO:0000313" key="4">
    <source>
        <dbReference type="EMBL" id="TYP87623.1"/>
    </source>
</evidence>
<dbReference type="Proteomes" id="UP000322499">
    <property type="component" value="Unassembled WGS sequence"/>
</dbReference>
<evidence type="ECO:0000313" key="5">
    <source>
        <dbReference type="Proteomes" id="UP000322499"/>
    </source>
</evidence>
<comment type="caution">
    <text evidence="4">The sequence shown here is derived from an EMBL/GenBank/DDBJ whole genome shotgun (WGS) entry which is preliminary data.</text>
</comment>
<feature type="chain" id="PRO_5039037924" evidence="3">
    <location>
        <begin position="33"/>
        <end position="224"/>
    </location>
</feature>
<proteinExistence type="predicted"/>
<dbReference type="EMBL" id="VNHW01000006">
    <property type="protein sequence ID" value="TYP87623.1"/>
    <property type="molecule type" value="Genomic_DNA"/>
</dbReference>
<reference evidence="4 5" key="1">
    <citation type="submission" date="2019-07" db="EMBL/GenBank/DDBJ databases">
        <title>Genomic Encyclopedia of Archaeal and Bacterial Type Strains, Phase II (KMG-II): from individual species to whole genera.</title>
        <authorList>
            <person name="Goeker M."/>
        </authorList>
    </citation>
    <scope>NUCLEOTIDE SEQUENCE [LARGE SCALE GENOMIC DNA]</scope>
    <source>
        <strain evidence="4 5">DSM 46842</strain>
    </source>
</reference>
<protein>
    <submittedName>
        <fullName evidence="4">Sortase family protein</fullName>
    </submittedName>
</protein>
<keyword evidence="3" id="KW-0732">Signal</keyword>
<evidence type="ECO:0000256" key="2">
    <source>
        <dbReference type="SAM" id="MobiDB-lite"/>
    </source>
</evidence>
<evidence type="ECO:0000256" key="1">
    <source>
        <dbReference type="ARBA" id="ARBA00022801"/>
    </source>
</evidence>